<evidence type="ECO:0000313" key="1">
    <source>
        <dbReference type="EMBL" id="QED40622.1"/>
    </source>
</evidence>
<accession>A0A5B8YT37</accession>
<dbReference type="KEGG" id="vg:80541308"/>
<dbReference type="Proteomes" id="UP001162233">
    <property type="component" value="Segment"/>
</dbReference>
<dbReference type="EMBL" id="MK746083">
    <property type="protein sequence ID" value="QED40622.1"/>
    <property type="molecule type" value="Genomic_DNA"/>
</dbReference>
<dbReference type="RefSeq" id="YP_010802538.1">
    <property type="nucleotide sequence ID" value="NC_077025.1"/>
</dbReference>
<organism evidence="1 2">
    <name type="scientific">Chrysodeixis includens nucleopolyhedrovirus</name>
    <dbReference type="NCBI Taxonomy" id="1207438"/>
    <lineage>
        <taxon>Viruses</taxon>
        <taxon>Viruses incertae sedis</taxon>
        <taxon>Naldaviricetes</taxon>
        <taxon>Lefavirales</taxon>
        <taxon>Baculoviridae</taxon>
        <taxon>Alphabaculovirus</taxon>
        <taxon>Alphabaculovirus chrincludentis</taxon>
        <taxon>Alphabaculovirus alterchrincludentis</taxon>
    </lineage>
</organism>
<name>A0A5B8YT37_9ABAC</name>
<proteinExistence type="predicted"/>
<keyword evidence="2" id="KW-1185">Reference proteome</keyword>
<sequence length="309" mass="37229">MYINTENLSRDCLANVINLYAYQILNENQSCHTYPSCLYSRKNKNQAVFYFKLEDNQLSRYKYCEPCVAETIEKYDLYVLPMHPMHSDKFEELLTRLVNLKEFWLPVADKVDFYQMYIDQNCSSTARVLPRQVVLHQNQAISKQYFTYYKYTTRLLKKIESYLNSLFENELCAGEKQQYNNMVTEIVKMMQLDVDRWIINEEFEMYIIDEELGLLYFFIRRILKIYNPSCIEFDKQFDDYMRSVFNNSNTIAPRNFSCDLIYPGVKECLDDIVKRIRKVSLQQYREKKLCTNYYATSASDSMYSYHMWK</sequence>
<reference evidence="1" key="1">
    <citation type="journal article" date="2019" name="Viruses">
        <title>A Novel Alphabaculovirus from the Soybean Looper, Chrysodeixis includens, that Produces Tetrahedral Occlusion Bodies and Encodes Two Copies of he65.</title>
        <authorList>
            <person name="Harrison R.L."/>
            <person name="Rowley D.L."/>
            <person name="Popham H.J.R."/>
        </authorList>
    </citation>
    <scope>NUCLEOTIDE SEQUENCE</scope>
    <source>
        <strain evidence="1">ChinNPV-1</strain>
    </source>
</reference>
<dbReference type="GeneID" id="80541308"/>
<protein>
    <submittedName>
        <fullName evidence="1">Uncharacterized protein</fullName>
    </submittedName>
</protein>
<evidence type="ECO:0000313" key="2">
    <source>
        <dbReference type="Proteomes" id="UP001162233"/>
    </source>
</evidence>